<sequence>MPSFSRVRVHDPLFGTVTVELDHEAGFLSVYGERTPRVELRRAEGTAVVPHVPIGTRDTGCLFMLLGGAPVPLRPGKGFLTRRSYKVDVGHGDAPYRYRLVPVSYDSSRFFRSGTPLGVLVSTGDGKVTADWKDGQPDGFDASVGYALAVAFGTGAESIWQLALDAVLDW</sequence>
<dbReference type="EMBL" id="BAAABV010000015">
    <property type="protein sequence ID" value="GAA0291232.1"/>
    <property type="molecule type" value="Genomic_DNA"/>
</dbReference>
<reference evidence="1 2" key="1">
    <citation type="journal article" date="2019" name="Int. J. Syst. Evol. Microbiol.">
        <title>The Global Catalogue of Microorganisms (GCM) 10K type strain sequencing project: providing services to taxonomists for standard genome sequencing and annotation.</title>
        <authorList>
            <consortium name="The Broad Institute Genomics Platform"/>
            <consortium name="The Broad Institute Genome Sequencing Center for Infectious Disease"/>
            <person name="Wu L."/>
            <person name="Ma J."/>
        </authorList>
    </citation>
    <scope>NUCLEOTIDE SEQUENCE [LARGE SCALE GENOMIC DNA]</scope>
    <source>
        <strain evidence="1 2">JCM 4505</strain>
    </source>
</reference>
<evidence type="ECO:0000313" key="2">
    <source>
        <dbReference type="Proteomes" id="UP001501867"/>
    </source>
</evidence>
<keyword evidence="2" id="KW-1185">Reference proteome</keyword>
<dbReference type="RefSeq" id="WP_344158854.1">
    <property type="nucleotide sequence ID" value="NZ_BAAABV010000015.1"/>
</dbReference>
<gene>
    <name evidence="1" type="ORF">GCM10010302_32250</name>
</gene>
<dbReference type="Proteomes" id="UP001501867">
    <property type="component" value="Unassembled WGS sequence"/>
</dbReference>
<evidence type="ECO:0000313" key="1">
    <source>
        <dbReference type="EMBL" id="GAA0291232.1"/>
    </source>
</evidence>
<comment type="caution">
    <text evidence="1">The sequence shown here is derived from an EMBL/GenBank/DDBJ whole genome shotgun (WGS) entry which is preliminary data.</text>
</comment>
<organism evidence="1 2">
    <name type="scientific">Streptomyces polychromogenes</name>
    <dbReference type="NCBI Taxonomy" id="67342"/>
    <lineage>
        <taxon>Bacteria</taxon>
        <taxon>Bacillati</taxon>
        <taxon>Actinomycetota</taxon>
        <taxon>Actinomycetes</taxon>
        <taxon>Kitasatosporales</taxon>
        <taxon>Streptomycetaceae</taxon>
        <taxon>Streptomyces</taxon>
    </lineage>
</organism>
<name>A0ABN0VE33_9ACTN</name>
<accession>A0ABN0VE33</accession>
<proteinExistence type="predicted"/>
<protein>
    <submittedName>
        <fullName evidence="1">Uncharacterized protein</fullName>
    </submittedName>
</protein>